<protein>
    <submittedName>
        <fullName evidence="1">Uncharacterized protein</fullName>
    </submittedName>
</protein>
<dbReference type="HOGENOM" id="CLU_3049866_0_0_1"/>
<keyword evidence="2" id="KW-1185">Reference proteome</keyword>
<proteinExistence type="predicted"/>
<gene>
    <name evidence="1" type="ORF">M378DRAFT_158156</name>
</gene>
<evidence type="ECO:0000313" key="2">
    <source>
        <dbReference type="Proteomes" id="UP000054549"/>
    </source>
</evidence>
<accession>A0A0C2SXW8</accession>
<dbReference type="Proteomes" id="UP000054549">
    <property type="component" value="Unassembled WGS sequence"/>
</dbReference>
<dbReference type="EMBL" id="KN818228">
    <property type="protein sequence ID" value="KIL68360.1"/>
    <property type="molecule type" value="Genomic_DNA"/>
</dbReference>
<dbReference type="InParanoid" id="A0A0C2SXW8"/>
<organism evidence="1 2">
    <name type="scientific">Amanita muscaria (strain Koide BX008)</name>
    <dbReference type="NCBI Taxonomy" id="946122"/>
    <lineage>
        <taxon>Eukaryota</taxon>
        <taxon>Fungi</taxon>
        <taxon>Dikarya</taxon>
        <taxon>Basidiomycota</taxon>
        <taxon>Agaricomycotina</taxon>
        <taxon>Agaricomycetes</taxon>
        <taxon>Agaricomycetidae</taxon>
        <taxon>Agaricales</taxon>
        <taxon>Pluteineae</taxon>
        <taxon>Amanitaceae</taxon>
        <taxon>Amanita</taxon>
    </lineage>
</organism>
<sequence length="54" mass="6327">MAKELRVLRSEKEVRCDVFLEAQRKRLLETLNDDMAIVVCAFKLVEVLVELTVY</sequence>
<name>A0A0C2SXW8_AMAMK</name>
<evidence type="ECO:0000313" key="1">
    <source>
        <dbReference type="EMBL" id="KIL68360.1"/>
    </source>
</evidence>
<dbReference type="AlphaFoldDB" id="A0A0C2SXW8"/>
<reference evidence="1 2" key="1">
    <citation type="submission" date="2014-04" db="EMBL/GenBank/DDBJ databases">
        <title>Evolutionary Origins and Diversification of the Mycorrhizal Mutualists.</title>
        <authorList>
            <consortium name="DOE Joint Genome Institute"/>
            <consortium name="Mycorrhizal Genomics Consortium"/>
            <person name="Kohler A."/>
            <person name="Kuo A."/>
            <person name="Nagy L.G."/>
            <person name="Floudas D."/>
            <person name="Copeland A."/>
            <person name="Barry K.W."/>
            <person name="Cichocki N."/>
            <person name="Veneault-Fourrey C."/>
            <person name="LaButti K."/>
            <person name="Lindquist E.A."/>
            <person name="Lipzen A."/>
            <person name="Lundell T."/>
            <person name="Morin E."/>
            <person name="Murat C."/>
            <person name="Riley R."/>
            <person name="Ohm R."/>
            <person name="Sun H."/>
            <person name="Tunlid A."/>
            <person name="Henrissat B."/>
            <person name="Grigoriev I.V."/>
            <person name="Hibbett D.S."/>
            <person name="Martin F."/>
        </authorList>
    </citation>
    <scope>NUCLEOTIDE SEQUENCE [LARGE SCALE GENOMIC DNA]</scope>
    <source>
        <strain evidence="1 2">Koide BX008</strain>
    </source>
</reference>